<feature type="signal peptide" evidence="2">
    <location>
        <begin position="1"/>
        <end position="25"/>
    </location>
</feature>
<dbReference type="GeneID" id="108433647"/>
<feature type="chain" id="PRO_5017396848" description="F-box domain-containing protein" evidence="2">
    <location>
        <begin position="26"/>
        <end position="274"/>
    </location>
</feature>
<evidence type="ECO:0000256" key="1">
    <source>
        <dbReference type="SAM" id="Phobius"/>
    </source>
</evidence>
<protein>
    <recommendedName>
        <fullName evidence="7">F-box domain-containing protein</fullName>
    </recommendedName>
</protein>
<evidence type="ECO:0000259" key="4">
    <source>
        <dbReference type="Pfam" id="PF25372"/>
    </source>
</evidence>
<evidence type="ECO:0008006" key="7">
    <source>
        <dbReference type="Google" id="ProtNLM"/>
    </source>
</evidence>
<feature type="domain" description="F-box" evidence="3">
    <location>
        <begin position="55"/>
        <end position="93"/>
    </location>
</feature>
<keyword evidence="1" id="KW-0812">Transmembrane</keyword>
<feature type="domain" description="F-box/LRR-repeat protein 15-like leucin rich repeat" evidence="4">
    <location>
        <begin position="158"/>
        <end position="227"/>
    </location>
</feature>
<feature type="transmembrane region" description="Helical" evidence="1">
    <location>
        <begin position="35"/>
        <end position="53"/>
    </location>
</feature>
<dbReference type="OrthoDB" id="549243at2759"/>
<accession>A0A3B4C827</accession>
<dbReference type="STRING" id="42514.ENSPNAP00000007330"/>
<dbReference type="Pfam" id="PF12937">
    <property type="entry name" value="F-box-like"/>
    <property type="match status" value="1"/>
</dbReference>
<evidence type="ECO:0000256" key="2">
    <source>
        <dbReference type="SAM" id="SignalP"/>
    </source>
</evidence>
<evidence type="ECO:0000259" key="3">
    <source>
        <dbReference type="Pfam" id="PF12937"/>
    </source>
</evidence>
<organism evidence="5 6">
    <name type="scientific">Pygocentrus nattereri</name>
    <name type="common">Red-bellied piranha</name>
    <dbReference type="NCBI Taxonomy" id="42514"/>
    <lineage>
        <taxon>Eukaryota</taxon>
        <taxon>Metazoa</taxon>
        <taxon>Chordata</taxon>
        <taxon>Craniata</taxon>
        <taxon>Vertebrata</taxon>
        <taxon>Euteleostomi</taxon>
        <taxon>Actinopterygii</taxon>
        <taxon>Neopterygii</taxon>
        <taxon>Teleostei</taxon>
        <taxon>Ostariophysi</taxon>
        <taxon>Characiformes</taxon>
        <taxon>Characoidei</taxon>
        <taxon>Pygocentrus</taxon>
    </lineage>
</organism>
<dbReference type="SUPFAM" id="SSF52047">
    <property type="entry name" value="RNI-like"/>
    <property type="match status" value="1"/>
</dbReference>
<reference evidence="5" key="2">
    <citation type="submission" date="2025-08" db="UniProtKB">
        <authorList>
            <consortium name="Ensembl"/>
        </authorList>
    </citation>
    <scope>IDENTIFICATION</scope>
</reference>
<keyword evidence="2" id="KW-0732">Signal</keyword>
<dbReference type="Ensembl" id="ENSPNAT00000002010.2">
    <property type="protein sequence ID" value="ENSPNAP00000007330.1"/>
    <property type="gene ID" value="ENSPNAG00000013173.2"/>
</dbReference>
<dbReference type="InterPro" id="IPR006553">
    <property type="entry name" value="Leu-rich_rpt_Cys-con_subtyp"/>
</dbReference>
<dbReference type="SMART" id="SM00367">
    <property type="entry name" value="LRR_CC"/>
    <property type="match status" value="3"/>
</dbReference>
<dbReference type="InterPro" id="IPR057207">
    <property type="entry name" value="FBXL15_LRR"/>
</dbReference>
<dbReference type="RefSeq" id="XP_017563848.2">
    <property type="nucleotide sequence ID" value="XM_017708359.2"/>
</dbReference>
<keyword evidence="6" id="KW-1185">Reference proteome</keyword>
<reference evidence="5 6" key="1">
    <citation type="submission" date="2020-10" db="EMBL/GenBank/DDBJ databases">
        <title>Pygocentrus nattereri (red-bellied piranha) genome, fPygNat1, primary haplotype.</title>
        <authorList>
            <person name="Myers G."/>
            <person name="Meyer A."/>
            <person name="Karagic N."/>
            <person name="Pippel M."/>
            <person name="Winkler S."/>
            <person name="Tracey A."/>
            <person name="Wood J."/>
            <person name="Formenti G."/>
            <person name="Howe K."/>
            <person name="Fedrigo O."/>
            <person name="Jarvis E.D."/>
        </authorList>
    </citation>
    <scope>NUCLEOTIDE SEQUENCE [LARGE SCALE GENOMIC DNA]</scope>
</reference>
<evidence type="ECO:0000313" key="5">
    <source>
        <dbReference type="Ensembl" id="ENSPNAP00000007330.1"/>
    </source>
</evidence>
<dbReference type="InterPro" id="IPR001810">
    <property type="entry name" value="F-box_dom"/>
</dbReference>
<dbReference type="GeneTree" id="ENSGT00390000003748"/>
<keyword evidence="1" id="KW-0472">Membrane</keyword>
<name>A0A3B4C827_PYGNA</name>
<gene>
    <name evidence="5" type="primary">FBXL22</name>
</gene>
<dbReference type="InterPro" id="IPR032675">
    <property type="entry name" value="LRR_dom_sf"/>
</dbReference>
<keyword evidence="1" id="KW-1133">Transmembrane helix</keyword>
<proteinExistence type="predicted"/>
<evidence type="ECO:0000313" key="6">
    <source>
        <dbReference type="Proteomes" id="UP001501920"/>
    </source>
</evidence>
<dbReference type="AlphaFoldDB" id="A0A3B4C827"/>
<dbReference type="OMA" id="LQVCNIE"/>
<sequence length="274" mass="31595">MYPGYAEQTAASLLLLLLCVWVCMCVNRPNLSLSLSLFFSFSLILFMMHLTDLNQECLLHLFSFLDKDSRRNLSLTCIRLREAFLDPRLWSLLHFFSPCELKRNNYILGPSLRHVSICWHSSRVKVCNIEDWMKTTFQRDLCSKHEKLVSHFLERVCHMCPNLLSLTLSGCGHITDHDVISVLQSCRRLQKLCLENCSRLTDTVLQAVVTHGNSLVEVRLDFCRNFTQMGLQGIRQKRPGVQLSAERSAGMIPDSQPEEKLHIRRALQKVLVFS</sequence>
<dbReference type="Proteomes" id="UP001501920">
    <property type="component" value="Chromosome 11"/>
</dbReference>
<dbReference type="Pfam" id="PF25372">
    <property type="entry name" value="DUF7885"/>
    <property type="match status" value="1"/>
</dbReference>
<dbReference type="Gene3D" id="3.80.10.10">
    <property type="entry name" value="Ribonuclease Inhibitor"/>
    <property type="match status" value="1"/>
</dbReference>
<reference evidence="5" key="3">
    <citation type="submission" date="2025-09" db="UniProtKB">
        <authorList>
            <consortium name="Ensembl"/>
        </authorList>
    </citation>
    <scope>IDENTIFICATION</scope>
</reference>